<keyword evidence="6" id="KW-0175">Coiled coil</keyword>
<keyword evidence="2 5" id="KW-0799">Topoisomerase</keyword>
<dbReference type="Pfam" id="PF00521">
    <property type="entry name" value="DNA_topoisoIV"/>
    <property type="match status" value="1"/>
</dbReference>
<evidence type="ECO:0000256" key="4">
    <source>
        <dbReference type="ARBA" id="ARBA00023235"/>
    </source>
</evidence>
<dbReference type="GeneID" id="14013889"/>
<dbReference type="InterPro" id="IPR013760">
    <property type="entry name" value="Topo_IIA-like_dom_sf"/>
</dbReference>
<evidence type="ECO:0000256" key="5">
    <source>
        <dbReference type="PROSITE-ProRule" id="PRU01384"/>
    </source>
</evidence>
<comment type="similarity">
    <text evidence="1">Belongs to the type II topoisomerase GyrA/ParC subunit family.</text>
</comment>
<dbReference type="Gene3D" id="3.90.199.10">
    <property type="entry name" value="Topoisomerase II, domain 5"/>
    <property type="match status" value="1"/>
</dbReference>
<dbReference type="GO" id="GO:0005524">
    <property type="term" value="F:ATP binding"/>
    <property type="evidence" value="ECO:0007669"/>
    <property type="project" value="InterPro"/>
</dbReference>
<dbReference type="KEGG" id="vg:14013889"/>
<dbReference type="GO" id="GO:0003918">
    <property type="term" value="F:DNA topoisomerase type II (double strand cut, ATP-hydrolyzing) activity"/>
    <property type="evidence" value="ECO:0007669"/>
    <property type="project" value="UniProtKB-EC"/>
</dbReference>
<dbReference type="GO" id="GO:0003677">
    <property type="term" value="F:DNA binding"/>
    <property type="evidence" value="ECO:0007669"/>
    <property type="project" value="UniProtKB-UniRule"/>
</dbReference>
<name>H6WG43_9CAUD</name>
<comment type="catalytic activity">
    <reaction evidence="5">
        <text>ATP-dependent breakage, passage and rejoining of double-stranded DNA.</text>
        <dbReference type="EC" id="5.6.2.2"/>
    </reaction>
</comment>
<evidence type="ECO:0000313" key="9">
    <source>
        <dbReference type="Proteomes" id="UP000007178"/>
    </source>
</evidence>
<keyword evidence="3 5" id="KW-0238">DNA-binding</keyword>
<evidence type="ECO:0000256" key="2">
    <source>
        <dbReference type="ARBA" id="ARBA00023029"/>
    </source>
</evidence>
<evidence type="ECO:0000313" key="8">
    <source>
        <dbReference type="EMBL" id="AEZ65589.1"/>
    </source>
</evidence>
<dbReference type="Proteomes" id="UP000007178">
    <property type="component" value="Segment"/>
</dbReference>
<feature type="domain" description="Topo IIA-type catalytic" evidence="7">
    <location>
        <begin position="29"/>
        <end position="506"/>
    </location>
</feature>
<dbReference type="GO" id="GO:0009330">
    <property type="term" value="C:DNA topoisomerase type II (double strand cut, ATP-hydrolyzing) complex"/>
    <property type="evidence" value="ECO:0007669"/>
    <property type="project" value="TreeGrafter"/>
</dbReference>
<evidence type="ECO:0000256" key="3">
    <source>
        <dbReference type="ARBA" id="ARBA00023125"/>
    </source>
</evidence>
<keyword evidence="9" id="KW-1185">Reference proteome</keyword>
<dbReference type="Gene3D" id="3.30.1360.40">
    <property type="match status" value="1"/>
</dbReference>
<dbReference type="SUPFAM" id="SSF56719">
    <property type="entry name" value="Type II DNA topoisomerase"/>
    <property type="match status" value="1"/>
</dbReference>
<dbReference type="SMART" id="SM00434">
    <property type="entry name" value="TOP4c"/>
    <property type="match status" value="1"/>
</dbReference>
<evidence type="ECO:0000256" key="6">
    <source>
        <dbReference type="SAM" id="Coils"/>
    </source>
</evidence>
<dbReference type="RefSeq" id="YP_007006001.1">
    <property type="nucleotide sequence ID" value="NC_019516.2"/>
</dbReference>
<keyword evidence="4 5" id="KW-0413">Isomerase</keyword>
<evidence type="ECO:0000259" key="7">
    <source>
        <dbReference type="PROSITE" id="PS52040"/>
    </source>
</evidence>
<sequence length="630" mass="70644">MTSFVPVSINSELRNSYLTYSVSIFNRALPDVTDGLKVAQRRIILGLKDLNLKPNGQYKKVSRLEGHVLGSYHPQGGCAGTAINMGQANSFRYLLTNIHGNVGGSIQSGPSTGQSISEDSPAAARYLEVKSSEFTQNVYINEIDKESCEWRDNYDGSTQEVHRIVPALPSLLVNGGVGIAAGYACNHISYNLSEVIKGTVAYIQNQKITDKALYKHITGPDLPQGARILKDDGVYAAFASGHGSIKVYGKWEVKKVPYKKKSKRDAIIVTSLASGSSERFLEKVKNTVDAGKIDQIVDAADHSSTEGIHIELILKANADAQMVIGQLLAHTNLYDTIGVNAMAIKEALPEMFGVKDIIATWHKSRCKALISRYSAECSRIQDRMHILDGFLTILADIDEVIKTIKSSKTRETAQNNLRKKWKLSVPQAQAVLAMPLSRLVNAERLELKREKDELQQKYDELQTLINDSAAMDKHIIEQIRSFRQFADKRRTELVDPNEIGAEKAKVIAPPRMRKLKPLTPQEIYKKKAKAMGMKRTIVAKFIAENQMGKDVSKKWDEFVENWEHEQQMTTRKGAAQRKKQLEELKKWGKAQGMRSRGQYAWNAFIEGREKMKIRELKAELKEWMANIDAI</sequence>
<dbReference type="Gene3D" id="1.10.268.10">
    <property type="entry name" value="Topoisomerase, domain 3"/>
    <property type="match status" value="1"/>
</dbReference>
<dbReference type="EMBL" id="JQ245707">
    <property type="protein sequence ID" value="AEZ65589.1"/>
    <property type="molecule type" value="Genomic_DNA"/>
</dbReference>
<dbReference type="GO" id="GO:0006265">
    <property type="term" value="P:DNA topological change"/>
    <property type="evidence" value="ECO:0007669"/>
    <property type="project" value="UniProtKB-UniRule"/>
</dbReference>
<proteinExistence type="inferred from homology"/>
<feature type="active site" description="O-(5'-phospho-DNA)-tyrosine intermediate" evidence="5">
    <location>
        <position position="126"/>
    </location>
</feature>
<organism evidence="8 9">
    <name type="scientific">Cyanophage S-TIM5</name>
    <dbReference type="NCBI Taxonomy" id="1137745"/>
    <lineage>
        <taxon>Viruses</taxon>
        <taxon>Duplodnaviria</taxon>
        <taxon>Heunggongvirae</taxon>
        <taxon>Uroviricota</taxon>
        <taxon>Caudoviricetes</taxon>
        <taxon>Aurunvirus</taxon>
        <taxon>Aurunvirus STIM5</taxon>
    </lineage>
</organism>
<reference evidence="8 9" key="1">
    <citation type="journal article" date="2012" name="Proc. Natl. Acad. Sci. U.S.A.">
        <title>A novel lineage of myoviruses infecting cyanobacteria is widespread in the oceans.</title>
        <authorList>
            <person name="Sabehi G."/>
            <person name="Shaulov L."/>
            <person name="Silver D.H."/>
            <person name="Yanai I."/>
            <person name="Harel A."/>
            <person name="Lindell D."/>
        </authorList>
    </citation>
    <scope>NUCLEOTIDE SEQUENCE [LARGE SCALE GENOMIC DNA]</scope>
</reference>
<dbReference type="OrthoDB" id="720at10239"/>
<dbReference type="PANTHER" id="PTHR43493">
    <property type="entry name" value="DNA GYRASE/TOPOISOMERASE SUBUNIT A"/>
    <property type="match status" value="1"/>
</dbReference>
<protein>
    <submittedName>
        <fullName evidence="8">DNA gyrase</fullName>
    </submittedName>
</protein>
<dbReference type="InterPro" id="IPR013757">
    <property type="entry name" value="Topo_IIA_A_a_sf"/>
</dbReference>
<dbReference type="InterPro" id="IPR002205">
    <property type="entry name" value="Topo_IIA_dom_A"/>
</dbReference>
<accession>H6WG43</accession>
<dbReference type="InterPro" id="IPR013758">
    <property type="entry name" value="Topo_IIA_A/C_ab"/>
</dbReference>
<dbReference type="InterPro" id="IPR050220">
    <property type="entry name" value="Type_II_DNA_Topoisomerases"/>
</dbReference>
<dbReference type="PANTHER" id="PTHR43493:SF5">
    <property type="entry name" value="DNA GYRASE SUBUNIT A, CHLOROPLASTIC_MITOCHONDRIAL"/>
    <property type="match status" value="1"/>
</dbReference>
<feature type="coiled-coil region" evidence="6">
    <location>
        <begin position="437"/>
        <end position="471"/>
    </location>
</feature>
<dbReference type="PROSITE" id="PS52040">
    <property type="entry name" value="TOPO_IIA"/>
    <property type="match status" value="1"/>
</dbReference>
<evidence type="ECO:0000256" key="1">
    <source>
        <dbReference type="ARBA" id="ARBA00008263"/>
    </source>
</evidence>